<dbReference type="PANTHER" id="PTHR33096">
    <property type="entry name" value="CXC2 DOMAIN-CONTAINING PROTEIN"/>
    <property type="match status" value="1"/>
</dbReference>
<evidence type="ECO:0008006" key="4">
    <source>
        <dbReference type="Google" id="ProtNLM"/>
    </source>
</evidence>
<accession>A0A4S8M351</accession>
<dbReference type="InterPro" id="IPR040521">
    <property type="entry name" value="KDZ"/>
</dbReference>
<dbReference type="Pfam" id="PF18758">
    <property type="entry name" value="KDZ"/>
    <property type="match status" value="1"/>
</dbReference>
<feature type="compositionally biased region" description="Basic and acidic residues" evidence="1">
    <location>
        <begin position="278"/>
        <end position="287"/>
    </location>
</feature>
<feature type="non-terminal residue" evidence="2">
    <location>
        <position position="1"/>
    </location>
</feature>
<organism evidence="2 3">
    <name type="scientific">Dendrothele bispora (strain CBS 962.96)</name>
    <dbReference type="NCBI Taxonomy" id="1314807"/>
    <lineage>
        <taxon>Eukaryota</taxon>
        <taxon>Fungi</taxon>
        <taxon>Dikarya</taxon>
        <taxon>Basidiomycota</taxon>
        <taxon>Agaricomycotina</taxon>
        <taxon>Agaricomycetes</taxon>
        <taxon>Agaricomycetidae</taxon>
        <taxon>Agaricales</taxon>
        <taxon>Agaricales incertae sedis</taxon>
        <taxon>Dendrothele</taxon>
    </lineage>
</organism>
<dbReference type="AlphaFoldDB" id="A0A4S8M351"/>
<evidence type="ECO:0000313" key="3">
    <source>
        <dbReference type="Proteomes" id="UP000297245"/>
    </source>
</evidence>
<dbReference type="EMBL" id="ML179174">
    <property type="protein sequence ID" value="THU96569.1"/>
    <property type="molecule type" value="Genomic_DNA"/>
</dbReference>
<protein>
    <recommendedName>
        <fullName evidence="4">CxC1-like cysteine cluster associated with KDZ transposases domain-containing protein</fullName>
    </recommendedName>
</protein>
<sequence>CHLERSCLKWGLLEAHMDNLVFAILVFHAFGHQWPCQIIYHPRKCEGFGLSDGEGVEHLWHGIQHLIAYTRIAGYHLRIYTLDAQFHFVNSENLLKMGTWVQRKYKPLCAKRAENVKELAESGKPLSFLREQWRDPVQTQTRPLPSQSKNKGKVVVEECMCLRRSQKALDKRVKLLQDIIANPAAADYEVTSAEVDLPRVLEDYKTTMNKLRRKENALGATEKKQIHHLVNSSYVNKAMNARALKTRLCERVRSRKFEMDRVERSCRKQRSEQQLNQHTEDSVKRRDPGIQQLAQKYNKLVKEMNDLIVLRRAPRNAIAPPRIEVSDLFKLDIADELWQDIGLNFDEVDVVPRAPPPWLADEKVRQGIRAMLELDRCDEEEERLAVERKAMQSWLKEEWNVVRYTIDKTGMQYFLYYLDGLPTDCIE</sequence>
<evidence type="ECO:0000256" key="1">
    <source>
        <dbReference type="SAM" id="MobiDB-lite"/>
    </source>
</evidence>
<name>A0A4S8M351_DENBC</name>
<keyword evidence="3" id="KW-1185">Reference proteome</keyword>
<feature type="region of interest" description="Disordered" evidence="1">
    <location>
        <begin position="265"/>
        <end position="287"/>
    </location>
</feature>
<dbReference type="Proteomes" id="UP000297245">
    <property type="component" value="Unassembled WGS sequence"/>
</dbReference>
<dbReference type="OrthoDB" id="3364670at2759"/>
<gene>
    <name evidence="2" type="ORF">K435DRAFT_664272</name>
</gene>
<evidence type="ECO:0000313" key="2">
    <source>
        <dbReference type="EMBL" id="THU96569.1"/>
    </source>
</evidence>
<reference evidence="2 3" key="1">
    <citation type="journal article" date="2019" name="Nat. Ecol. Evol.">
        <title>Megaphylogeny resolves global patterns of mushroom evolution.</title>
        <authorList>
            <person name="Varga T."/>
            <person name="Krizsan K."/>
            <person name="Foldi C."/>
            <person name="Dima B."/>
            <person name="Sanchez-Garcia M."/>
            <person name="Sanchez-Ramirez S."/>
            <person name="Szollosi G.J."/>
            <person name="Szarkandi J.G."/>
            <person name="Papp V."/>
            <person name="Albert L."/>
            <person name="Andreopoulos W."/>
            <person name="Angelini C."/>
            <person name="Antonin V."/>
            <person name="Barry K.W."/>
            <person name="Bougher N.L."/>
            <person name="Buchanan P."/>
            <person name="Buyck B."/>
            <person name="Bense V."/>
            <person name="Catcheside P."/>
            <person name="Chovatia M."/>
            <person name="Cooper J."/>
            <person name="Damon W."/>
            <person name="Desjardin D."/>
            <person name="Finy P."/>
            <person name="Geml J."/>
            <person name="Haridas S."/>
            <person name="Hughes K."/>
            <person name="Justo A."/>
            <person name="Karasinski D."/>
            <person name="Kautmanova I."/>
            <person name="Kiss B."/>
            <person name="Kocsube S."/>
            <person name="Kotiranta H."/>
            <person name="LaButti K.M."/>
            <person name="Lechner B.E."/>
            <person name="Liimatainen K."/>
            <person name="Lipzen A."/>
            <person name="Lukacs Z."/>
            <person name="Mihaltcheva S."/>
            <person name="Morgado L.N."/>
            <person name="Niskanen T."/>
            <person name="Noordeloos M.E."/>
            <person name="Ohm R.A."/>
            <person name="Ortiz-Santana B."/>
            <person name="Ovrebo C."/>
            <person name="Racz N."/>
            <person name="Riley R."/>
            <person name="Savchenko A."/>
            <person name="Shiryaev A."/>
            <person name="Soop K."/>
            <person name="Spirin V."/>
            <person name="Szebenyi C."/>
            <person name="Tomsovsky M."/>
            <person name="Tulloss R.E."/>
            <person name="Uehling J."/>
            <person name="Grigoriev I.V."/>
            <person name="Vagvolgyi C."/>
            <person name="Papp T."/>
            <person name="Martin F.M."/>
            <person name="Miettinen O."/>
            <person name="Hibbett D.S."/>
            <person name="Nagy L.G."/>
        </authorList>
    </citation>
    <scope>NUCLEOTIDE SEQUENCE [LARGE SCALE GENOMIC DNA]</scope>
    <source>
        <strain evidence="2 3">CBS 962.96</strain>
    </source>
</reference>
<dbReference type="PANTHER" id="PTHR33096:SF1">
    <property type="entry name" value="CXC1-LIKE CYSTEINE CLUSTER ASSOCIATED WITH KDZ TRANSPOSASES DOMAIN-CONTAINING PROTEIN"/>
    <property type="match status" value="1"/>
</dbReference>
<proteinExistence type="predicted"/>